<keyword evidence="1" id="KW-0378">Hydrolase</keyword>
<gene>
    <name evidence="1" type="primary">PRE4</name>
    <name evidence="1" type="ORF">IWW38_000657</name>
</gene>
<proteinExistence type="predicted"/>
<evidence type="ECO:0000313" key="2">
    <source>
        <dbReference type="Proteomes" id="UP001139981"/>
    </source>
</evidence>
<reference evidence="1" key="1">
    <citation type="submission" date="2022-07" db="EMBL/GenBank/DDBJ databases">
        <title>Phylogenomic reconstructions and comparative analyses of Kickxellomycotina fungi.</title>
        <authorList>
            <person name="Reynolds N.K."/>
            <person name="Stajich J.E."/>
            <person name="Barry K."/>
            <person name="Grigoriev I.V."/>
            <person name="Crous P."/>
            <person name="Smith M.E."/>
        </authorList>
    </citation>
    <scope>NUCLEOTIDE SEQUENCE</scope>
    <source>
        <strain evidence="1">CBS 190363</strain>
    </source>
</reference>
<sequence>QGLDDMDPIEFRLPHTIQRPAVAPSHGPKAHTTRPIVTGTSVVAFKYKDGIIMAADCLASYGSLARYRNEKRLMAVGETTLLGVSGDMSDFQHMQHTLESLLTQEYDMDDGQTLGTKSVYKCISNIMYNRRTKGDPLWNSYVIAGVDNGQKMLGYVDLYGTTYQSTSIATGYGGHLAQPILRRLVEGREDEVTEEEAVQILDECMRVLFYRDARSLSKIRRAKVTAQGVEISEPYTLETNWDFAESITGYGS</sequence>
<comment type="caution">
    <text evidence="1">The sequence shown here is derived from an EMBL/GenBank/DDBJ whole genome shotgun (WGS) entry which is preliminary data.</text>
</comment>
<feature type="non-terminal residue" evidence="1">
    <location>
        <position position="1"/>
    </location>
</feature>
<keyword evidence="2" id="KW-1185">Reference proteome</keyword>
<name>A0ACC1MA75_9FUNG</name>
<protein>
    <submittedName>
        <fullName evidence="1">Proteasome subunit beta type-7</fullName>
        <ecNumber evidence="1">3.4.25.1</ecNumber>
    </submittedName>
</protein>
<organism evidence="1 2">
    <name type="scientific">Coemansia aciculifera</name>
    <dbReference type="NCBI Taxonomy" id="417176"/>
    <lineage>
        <taxon>Eukaryota</taxon>
        <taxon>Fungi</taxon>
        <taxon>Fungi incertae sedis</taxon>
        <taxon>Zoopagomycota</taxon>
        <taxon>Kickxellomycotina</taxon>
        <taxon>Kickxellomycetes</taxon>
        <taxon>Kickxellales</taxon>
        <taxon>Kickxellaceae</taxon>
        <taxon>Coemansia</taxon>
    </lineage>
</organism>
<dbReference type="Proteomes" id="UP001139981">
    <property type="component" value="Unassembled WGS sequence"/>
</dbReference>
<keyword evidence="1" id="KW-0647">Proteasome</keyword>
<accession>A0ACC1MA75</accession>
<dbReference type="EMBL" id="JANBVB010000011">
    <property type="protein sequence ID" value="KAJ2900117.1"/>
    <property type="molecule type" value="Genomic_DNA"/>
</dbReference>
<dbReference type="EC" id="3.4.25.1" evidence="1"/>
<evidence type="ECO:0000313" key="1">
    <source>
        <dbReference type="EMBL" id="KAJ2900117.1"/>
    </source>
</evidence>